<reference evidence="2 3" key="1">
    <citation type="journal article" date="2015" name="Stand. Genomic Sci.">
        <title>Genomic Encyclopedia of Bacterial and Archaeal Type Strains, Phase III: the genomes of soil and plant-associated and newly described type strains.</title>
        <authorList>
            <person name="Whitman W.B."/>
            <person name="Woyke T."/>
            <person name="Klenk H.P."/>
            <person name="Zhou Y."/>
            <person name="Lilburn T.G."/>
            <person name="Beck B.J."/>
            <person name="De Vos P."/>
            <person name="Vandamme P."/>
            <person name="Eisen J.A."/>
            <person name="Garrity G."/>
            <person name="Hugenholtz P."/>
            <person name="Kyrpides N.C."/>
        </authorList>
    </citation>
    <scope>NUCLEOTIDE SEQUENCE [LARGE SCALE GENOMIC DNA]</scope>
    <source>
        <strain evidence="2 3">VKM Ac-2538</strain>
    </source>
</reference>
<evidence type="ECO:0000313" key="3">
    <source>
        <dbReference type="Proteomes" id="UP000295818"/>
    </source>
</evidence>
<evidence type="ECO:0000256" key="1">
    <source>
        <dbReference type="SAM" id="MobiDB-lite"/>
    </source>
</evidence>
<comment type="caution">
    <text evidence="2">The sequence shown here is derived from an EMBL/GenBank/DDBJ whole genome shotgun (WGS) entry which is preliminary data.</text>
</comment>
<keyword evidence="3" id="KW-1185">Reference proteome</keyword>
<dbReference type="EMBL" id="SLWM01000027">
    <property type="protein sequence ID" value="TCO12143.1"/>
    <property type="molecule type" value="Genomic_DNA"/>
</dbReference>
<proteinExistence type="predicted"/>
<sequence>MIAGRYTTGGELVMVGRTVPLTAAQSAELGAVLKPARRNHPWPEEISSPRWGGRDSHKPLTKVQPLLVIEVLADAAMQAGPWRHGLRFARIRADLQPEDVPTVPGAVADE</sequence>
<gene>
    <name evidence="2" type="ORF">EV644_12734</name>
</gene>
<dbReference type="RefSeq" id="WP_199240247.1">
    <property type="nucleotide sequence ID" value="NZ_SLWM01000027.1"/>
</dbReference>
<name>A0ABY2B972_9ACTN</name>
<organism evidence="2 3">
    <name type="scientific">Kribbella orskensis</name>
    <dbReference type="NCBI Taxonomy" id="2512216"/>
    <lineage>
        <taxon>Bacteria</taxon>
        <taxon>Bacillati</taxon>
        <taxon>Actinomycetota</taxon>
        <taxon>Actinomycetes</taxon>
        <taxon>Propionibacteriales</taxon>
        <taxon>Kribbellaceae</taxon>
        <taxon>Kribbella</taxon>
    </lineage>
</organism>
<accession>A0ABY2B972</accession>
<evidence type="ECO:0000313" key="2">
    <source>
        <dbReference type="EMBL" id="TCO12143.1"/>
    </source>
</evidence>
<feature type="region of interest" description="Disordered" evidence="1">
    <location>
        <begin position="35"/>
        <end position="57"/>
    </location>
</feature>
<protein>
    <submittedName>
        <fullName evidence="2">Uncharacterized protein</fullName>
    </submittedName>
</protein>
<dbReference type="Proteomes" id="UP000295818">
    <property type="component" value="Unassembled WGS sequence"/>
</dbReference>
<dbReference type="Gene3D" id="2.40.50.140">
    <property type="entry name" value="Nucleic acid-binding proteins"/>
    <property type="match status" value="1"/>
</dbReference>
<dbReference type="InterPro" id="IPR012340">
    <property type="entry name" value="NA-bd_OB-fold"/>
</dbReference>